<evidence type="ECO:0000256" key="10">
    <source>
        <dbReference type="ARBA" id="ARBA00023180"/>
    </source>
</evidence>
<dbReference type="InterPro" id="IPR024788">
    <property type="entry name" value="Malectin-like_Carb-bd_dom"/>
</dbReference>
<keyword evidence="4 11" id="KW-0812">Transmembrane</keyword>
<organism evidence="13 14">
    <name type="scientific">Vitis vinifera</name>
    <name type="common">Grape</name>
    <dbReference type="NCBI Taxonomy" id="29760"/>
    <lineage>
        <taxon>Eukaryota</taxon>
        <taxon>Viridiplantae</taxon>
        <taxon>Streptophyta</taxon>
        <taxon>Embryophyta</taxon>
        <taxon>Tracheophyta</taxon>
        <taxon>Spermatophyta</taxon>
        <taxon>Magnoliopsida</taxon>
        <taxon>eudicotyledons</taxon>
        <taxon>Gunneridae</taxon>
        <taxon>Pentapetalae</taxon>
        <taxon>rosids</taxon>
        <taxon>Vitales</taxon>
        <taxon>Vitaceae</taxon>
        <taxon>Viteae</taxon>
        <taxon>Vitis</taxon>
    </lineage>
</organism>
<keyword evidence="5" id="KW-0732">Signal</keyword>
<dbReference type="GO" id="GO:0005524">
    <property type="term" value="F:ATP binding"/>
    <property type="evidence" value="ECO:0007669"/>
    <property type="project" value="UniProtKB-KW"/>
</dbReference>
<protein>
    <submittedName>
        <fullName evidence="13">Receptor-like protein kinase FERONIA</fullName>
    </submittedName>
</protein>
<feature type="transmembrane region" description="Helical" evidence="11">
    <location>
        <begin position="441"/>
        <end position="464"/>
    </location>
</feature>
<proteinExistence type="predicted"/>
<keyword evidence="6" id="KW-0547">Nucleotide-binding</keyword>
<dbReference type="EMBL" id="QGNW01000236">
    <property type="protein sequence ID" value="RVW82766.1"/>
    <property type="molecule type" value="Genomic_DNA"/>
</dbReference>
<keyword evidence="8 11" id="KW-1133">Transmembrane helix</keyword>
<keyword evidence="13" id="KW-0675">Receptor</keyword>
<gene>
    <name evidence="13" type="primary">FER_13</name>
    <name evidence="13" type="ORF">CK203_046965</name>
</gene>
<evidence type="ECO:0000256" key="1">
    <source>
        <dbReference type="ARBA" id="ARBA00004479"/>
    </source>
</evidence>
<evidence type="ECO:0000256" key="9">
    <source>
        <dbReference type="ARBA" id="ARBA00023136"/>
    </source>
</evidence>
<keyword evidence="10" id="KW-0325">Glycoprotein</keyword>
<accession>A0A438HE76</accession>
<keyword evidence="13" id="KW-0418">Kinase</keyword>
<evidence type="ECO:0000259" key="12">
    <source>
        <dbReference type="Pfam" id="PF12819"/>
    </source>
</evidence>
<dbReference type="GO" id="GO:0016020">
    <property type="term" value="C:membrane"/>
    <property type="evidence" value="ECO:0007669"/>
    <property type="project" value="UniProtKB-SubCell"/>
</dbReference>
<evidence type="ECO:0000256" key="7">
    <source>
        <dbReference type="ARBA" id="ARBA00022840"/>
    </source>
</evidence>
<evidence type="ECO:0000256" key="6">
    <source>
        <dbReference type="ARBA" id="ARBA00022741"/>
    </source>
</evidence>
<dbReference type="AlphaFoldDB" id="A0A438HE76"/>
<evidence type="ECO:0000313" key="14">
    <source>
        <dbReference type="Proteomes" id="UP000288805"/>
    </source>
</evidence>
<keyword evidence="7" id="KW-0067">ATP-binding</keyword>
<evidence type="ECO:0000256" key="8">
    <source>
        <dbReference type="ARBA" id="ARBA00022989"/>
    </source>
</evidence>
<dbReference type="InterPro" id="IPR045272">
    <property type="entry name" value="ANXUR1/2-like"/>
</dbReference>
<dbReference type="PANTHER" id="PTHR34590">
    <property type="entry name" value="OS03G0124300 PROTEIN-RELATED"/>
    <property type="match status" value="1"/>
</dbReference>
<evidence type="ECO:0000256" key="2">
    <source>
        <dbReference type="ARBA" id="ARBA00022527"/>
    </source>
</evidence>
<dbReference type="Pfam" id="PF12819">
    <property type="entry name" value="Malectin_like"/>
    <property type="match status" value="1"/>
</dbReference>
<keyword evidence="3" id="KW-0808">Transferase</keyword>
<comment type="subcellular location">
    <subcellularLocation>
        <location evidence="1">Membrane</location>
        <topology evidence="1">Single-pass type I membrane protein</topology>
    </subcellularLocation>
</comment>
<evidence type="ECO:0000256" key="11">
    <source>
        <dbReference type="SAM" id="Phobius"/>
    </source>
</evidence>
<dbReference type="FunFam" id="2.60.120.430:FF:000007">
    <property type="entry name" value="FERONIA receptor-like kinase"/>
    <property type="match status" value="1"/>
</dbReference>
<sequence>MLQKSDSLYLPTVIVSLLHGQMNPKQDTSFASQFSPFTASPSFIIGHLSLPVTPPHFILPRMRYFLILAHPATPQPTMGERGLGIMARNLLRSHNLKKLRWPARVPQLESPTPQLDYLVPVSPTLSLSQMAPNSPIHPPCQLQRLSYSRGANASREFCINVEKEDQVPLHVTFTPSSSTDSYAFVNGIEIFSMPLNLYYGAEDREVPYVGQTTNYQIESGTALETVYRLNVGGPSIEATDDSGLFRVWSIDDGYVKGDSASNTSPQGVRINYTEDTPAYVAPEEVYLTYRSMGRNRLRNTWNNLTWILPVDLGFMYLVRLHFCETNREIVDVSDRQFTIYIDSQMVDSAFDVIAWSKGDGIPVFKDYAVRIESNGSKGKYNLPIDLGTRPGYSKYVDAFLNGIEIFKLNKTDGTLAGQNPEPPNTQPSLPATKKSTNKKTMFIAIGAAVMVGLVLLSLLLYIIFRPRRKTRYYNSYSRKSWWLWYWCWGQHYKEKDIW</sequence>
<dbReference type="GO" id="GO:0004674">
    <property type="term" value="F:protein serine/threonine kinase activity"/>
    <property type="evidence" value="ECO:0007669"/>
    <property type="project" value="UniProtKB-KW"/>
</dbReference>
<keyword evidence="9 11" id="KW-0472">Membrane</keyword>
<evidence type="ECO:0000256" key="3">
    <source>
        <dbReference type="ARBA" id="ARBA00022679"/>
    </source>
</evidence>
<feature type="domain" description="Malectin-like" evidence="12">
    <location>
        <begin position="153"/>
        <end position="407"/>
    </location>
</feature>
<evidence type="ECO:0000256" key="4">
    <source>
        <dbReference type="ARBA" id="ARBA00022692"/>
    </source>
</evidence>
<dbReference type="Gene3D" id="2.60.120.430">
    <property type="entry name" value="Galactose-binding lectin"/>
    <property type="match status" value="1"/>
</dbReference>
<dbReference type="GO" id="GO:0004714">
    <property type="term" value="F:transmembrane receptor protein tyrosine kinase activity"/>
    <property type="evidence" value="ECO:0007669"/>
    <property type="project" value="InterPro"/>
</dbReference>
<keyword evidence="2" id="KW-0723">Serine/threonine-protein kinase</keyword>
<reference evidence="13 14" key="1">
    <citation type="journal article" date="2018" name="PLoS Genet.">
        <title>Population sequencing reveals clonal diversity and ancestral inbreeding in the grapevine cultivar Chardonnay.</title>
        <authorList>
            <person name="Roach M.J."/>
            <person name="Johnson D.L."/>
            <person name="Bohlmann J."/>
            <person name="van Vuuren H.J."/>
            <person name="Jones S.J."/>
            <person name="Pretorius I.S."/>
            <person name="Schmidt S.A."/>
            <person name="Borneman A.R."/>
        </authorList>
    </citation>
    <scope>NUCLEOTIDE SEQUENCE [LARGE SCALE GENOMIC DNA]</scope>
    <source>
        <strain evidence="14">cv. Chardonnay</strain>
        <tissue evidence="13">Leaf</tissue>
    </source>
</reference>
<evidence type="ECO:0000256" key="5">
    <source>
        <dbReference type="ARBA" id="ARBA00022729"/>
    </source>
</evidence>
<comment type="caution">
    <text evidence="13">The sequence shown here is derived from an EMBL/GenBank/DDBJ whole genome shotgun (WGS) entry which is preliminary data.</text>
</comment>
<dbReference type="Proteomes" id="UP000288805">
    <property type="component" value="Unassembled WGS sequence"/>
</dbReference>
<evidence type="ECO:0000313" key="13">
    <source>
        <dbReference type="EMBL" id="RVW82766.1"/>
    </source>
</evidence>
<name>A0A438HE76_VITVI</name>